<evidence type="ECO:0000313" key="8">
    <source>
        <dbReference type="Proteomes" id="UP000000366"/>
    </source>
</evidence>
<evidence type="ECO:0000256" key="4">
    <source>
        <dbReference type="ARBA" id="ARBA00023136"/>
    </source>
</evidence>
<gene>
    <name evidence="7" type="ordered locus">Mpe_A0055</name>
</gene>
<feature type="transmembrane region" description="Helical" evidence="5">
    <location>
        <begin position="160"/>
        <end position="181"/>
    </location>
</feature>
<dbReference type="STRING" id="420662.Mpe_A0055"/>
<dbReference type="InterPro" id="IPR009915">
    <property type="entry name" value="NnrU_dom"/>
</dbReference>
<evidence type="ECO:0000256" key="1">
    <source>
        <dbReference type="ARBA" id="ARBA00004141"/>
    </source>
</evidence>
<keyword evidence="2 5" id="KW-0812">Transmembrane</keyword>
<evidence type="ECO:0000256" key="3">
    <source>
        <dbReference type="ARBA" id="ARBA00022989"/>
    </source>
</evidence>
<dbReference type="RefSeq" id="WP_011827656.1">
    <property type="nucleotide sequence ID" value="NC_008825.1"/>
</dbReference>
<reference evidence="7 8" key="1">
    <citation type="journal article" date="2007" name="J. Bacteriol.">
        <title>Whole-genome analysis of the methyl tert-butyl ether-degrading beta-proteobacterium Methylibium petroleiphilum PM1.</title>
        <authorList>
            <person name="Kane S.R."/>
            <person name="Chakicherla A.Y."/>
            <person name="Chain P.S.G."/>
            <person name="Schmidt R."/>
            <person name="Shin M.W."/>
            <person name="Legler T.C."/>
            <person name="Scow K.M."/>
            <person name="Larimer F.W."/>
            <person name="Lucas S.M."/>
            <person name="Richardson P.M."/>
            <person name="Hristova K.R."/>
        </authorList>
    </citation>
    <scope>NUCLEOTIDE SEQUENCE [LARGE SCALE GENOMIC DNA]</scope>
    <source>
        <strain evidence="8">ATCC BAA-1232 / LMG 22953 / PM1</strain>
    </source>
</reference>
<dbReference type="GO" id="GO:0016020">
    <property type="term" value="C:membrane"/>
    <property type="evidence" value="ECO:0007669"/>
    <property type="project" value="UniProtKB-SubCell"/>
</dbReference>
<feature type="transmembrane region" description="Helical" evidence="5">
    <location>
        <begin position="40"/>
        <end position="59"/>
    </location>
</feature>
<protein>
    <submittedName>
        <fullName evidence="7">Putative membrane protein</fullName>
    </submittedName>
</protein>
<evidence type="ECO:0000313" key="7">
    <source>
        <dbReference type="EMBL" id="ABM93017.1"/>
    </source>
</evidence>
<feature type="transmembrane region" description="Helical" evidence="5">
    <location>
        <begin position="113"/>
        <end position="139"/>
    </location>
</feature>
<evidence type="ECO:0000259" key="6">
    <source>
        <dbReference type="Pfam" id="PF07298"/>
    </source>
</evidence>
<keyword evidence="8" id="KW-1185">Reference proteome</keyword>
<dbReference type="EMBL" id="CP000555">
    <property type="protein sequence ID" value="ABM93017.1"/>
    <property type="molecule type" value="Genomic_DNA"/>
</dbReference>
<dbReference type="HOGENOM" id="CLU_104582_1_0_4"/>
<dbReference type="AlphaFoldDB" id="A2SBS8"/>
<organism evidence="7 8">
    <name type="scientific">Methylibium petroleiphilum (strain ATCC BAA-1232 / LMG 22953 / PM1)</name>
    <dbReference type="NCBI Taxonomy" id="420662"/>
    <lineage>
        <taxon>Bacteria</taxon>
        <taxon>Pseudomonadati</taxon>
        <taxon>Pseudomonadota</taxon>
        <taxon>Betaproteobacteria</taxon>
        <taxon>Burkholderiales</taxon>
        <taxon>Sphaerotilaceae</taxon>
        <taxon>Methylibium</taxon>
    </lineage>
</organism>
<comment type="subcellular location">
    <subcellularLocation>
        <location evidence="1">Membrane</location>
        <topology evidence="1">Multi-pass membrane protein</topology>
    </subcellularLocation>
</comment>
<keyword evidence="4 5" id="KW-0472">Membrane</keyword>
<evidence type="ECO:0000256" key="5">
    <source>
        <dbReference type="SAM" id="Phobius"/>
    </source>
</evidence>
<evidence type="ECO:0000256" key="2">
    <source>
        <dbReference type="ARBA" id="ARBA00022692"/>
    </source>
</evidence>
<sequence>MLVLILGLVLFLGTHSVRIFAEPWRTRTLARVGEARWKAAYAVVSLIGFVLLAWGYGLARQQPVLLWTPPVAMRHIAALLTLVAFVLLAAAYVPGNGLKAKLHHPMVLSVKVWAFAHLLANGTLADVLLFGGFLVWAVLCFRAARGRDRATGVATPPGRAGATAITVVVGAVAWAVFAFWAHGAWIGVRPFG</sequence>
<dbReference type="Pfam" id="PF07298">
    <property type="entry name" value="NnrU"/>
    <property type="match status" value="1"/>
</dbReference>
<keyword evidence="3 5" id="KW-1133">Transmembrane helix</keyword>
<feature type="domain" description="NnrU" evidence="6">
    <location>
        <begin position="3"/>
        <end position="190"/>
    </location>
</feature>
<dbReference type="KEGG" id="mpt:Mpe_A0055"/>
<name>A2SBS8_METPP</name>
<dbReference type="eggNOG" id="COG4094">
    <property type="taxonomic scope" value="Bacteria"/>
</dbReference>
<accession>A2SBS8</accession>
<proteinExistence type="predicted"/>
<feature type="transmembrane region" description="Helical" evidence="5">
    <location>
        <begin position="71"/>
        <end position="93"/>
    </location>
</feature>
<dbReference type="Proteomes" id="UP000000366">
    <property type="component" value="Chromosome"/>
</dbReference>